<evidence type="ECO:0000256" key="2">
    <source>
        <dbReference type="ARBA" id="ARBA00022729"/>
    </source>
</evidence>
<dbReference type="Proteomes" id="UP000199695">
    <property type="component" value="Unassembled WGS sequence"/>
</dbReference>
<dbReference type="Gene3D" id="3.40.30.10">
    <property type="entry name" value="Glutaredoxin"/>
    <property type="match status" value="1"/>
</dbReference>
<evidence type="ECO:0000259" key="6">
    <source>
        <dbReference type="PROSITE" id="PS51352"/>
    </source>
</evidence>
<comment type="similarity">
    <text evidence="1">Belongs to the thioredoxin family. DsbA subfamily.</text>
</comment>
<proteinExistence type="inferred from homology"/>
<dbReference type="PROSITE" id="PS51352">
    <property type="entry name" value="THIOREDOXIN_2"/>
    <property type="match status" value="1"/>
</dbReference>
<dbReference type="GO" id="GO:0016491">
    <property type="term" value="F:oxidoreductase activity"/>
    <property type="evidence" value="ECO:0007669"/>
    <property type="project" value="UniProtKB-KW"/>
</dbReference>
<evidence type="ECO:0000313" key="8">
    <source>
        <dbReference type="Proteomes" id="UP000199695"/>
    </source>
</evidence>
<reference evidence="7 8" key="1">
    <citation type="submission" date="2016-10" db="EMBL/GenBank/DDBJ databases">
        <authorList>
            <person name="de Groot N.N."/>
        </authorList>
    </citation>
    <scope>NUCLEOTIDE SEQUENCE [LARGE SCALE GENOMIC DNA]</scope>
    <source>
        <strain evidence="7 8">DSM 46701</strain>
    </source>
</reference>
<keyword evidence="3" id="KW-0560">Oxidoreductase</keyword>
<dbReference type="GO" id="GO:0016853">
    <property type="term" value="F:isomerase activity"/>
    <property type="evidence" value="ECO:0007669"/>
    <property type="project" value="UniProtKB-KW"/>
</dbReference>
<dbReference type="PANTHER" id="PTHR13887">
    <property type="entry name" value="GLUTATHIONE S-TRANSFERASE KAPPA"/>
    <property type="match status" value="1"/>
</dbReference>
<keyword evidence="5" id="KW-0676">Redox-active center</keyword>
<dbReference type="AlphaFoldDB" id="A0A1H8CUM3"/>
<sequence length="226" mass="25303">MSKKGKKSSNMSTITMATLLIVLLGLGVFAMIRPTGTNEQTGPNIQNFSYAGQPSIGNPNAPVKLMEFGDFKCPACKAFHDTIYPQLKKDYIDTGKVQMFFSNYQFIGPDSITAGMAGEAVYKQNNDAFWKYYDAVYTNQKEESQIWATPEFLIGLVKKHVPGIDTDQLSRDLKNKTYQKEVEADNQLAKKSMVRSVPAIFVNGKEVEDSLNYDAIKKAIEEELKK</sequence>
<protein>
    <submittedName>
        <fullName evidence="7">Protein-disulfide isomerase</fullName>
    </submittedName>
</protein>
<dbReference type="InterPro" id="IPR013766">
    <property type="entry name" value="Thioredoxin_domain"/>
</dbReference>
<dbReference type="InterPro" id="IPR012336">
    <property type="entry name" value="Thioredoxin-like_fold"/>
</dbReference>
<evidence type="ECO:0000256" key="4">
    <source>
        <dbReference type="ARBA" id="ARBA00023157"/>
    </source>
</evidence>
<evidence type="ECO:0000256" key="5">
    <source>
        <dbReference type="ARBA" id="ARBA00023284"/>
    </source>
</evidence>
<dbReference type="RefSeq" id="WP_089966268.1">
    <property type="nucleotide sequence ID" value="NZ_FOCQ01000004.1"/>
</dbReference>
<keyword evidence="2" id="KW-0732">Signal</keyword>
<evidence type="ECO:0000313" key="7">
    <source>
        <dbReference type="EMBL" id="SEM98686.1"/>
    </source>
</evidence>
<organism evidence="7 8">
    <name type="scientific">Lihuaxuella thermophila</name>
    <dbReference type="NCBI Taxonomy" id="1173111"/>
    <lineage>
        <taxon>Bacteria</taxon>
        <taxon>Bacillati</taxon>
        <taxon>Bacillota</taxon>
        <taxon>Bacilli</taxon>
        <taxon>Bacillales</taxon>
        <taxon>Thermoactinomycetaceae</taxon>
        <taxon>Lihuaxuella</taxon>
    </lineage>
</organism>
<evidence type="ECO:0000256" key="1">
    <source>
        <dbReference type="ARBA" id="ARBA00005791"/>
    </source>
</evidence>
<dbReference type="SUPFAM" id="SSF52833">
    <property type="entry name" value="Thioredoxin-like"/>
    <property type="match status" value="1"/>
</dbReference>
<evidence type="ECO:0000256" key="3">
    <source>
        <dbReference type="ARBA" id="ARBA00023002"/>
    </source>
</evidence>
<dbReference type="EMBL" id="FOCQ01000004">
    <property type="protein sequence ID" value="SEM98686.1"/>
    <property type="molecule type" value="Genomic_DNA"/>
</dbReference>
<dbReference type="OrthoDB" id="117402at2"/>
<name>A0A1H8CUM3_9BACL</name>
<dbReference type="STRING" id="1173111.SAMN05444955_104123"/>
<dbReference type="PANTHER" id="PTHR13887:SF14">
    <property type="entry name" value="DISULFIDE BOND FORMATION PROTEIN D"/>
    <property type="match status" value="1"/>
</dbReference>
<gene>
    <name evidence="7" type="ORF">SAMN05444955_104123</name>
</gene>
<keyword evidence="7" id="KW-0413">Isomerase</keyword>
<dbReference type="Pfam" id="PF13462">
    <property type="entry name" value="Thioredoxin_4"/>
    <property type="match status" value="1"/>
</dbReference>
<feature type="domain" description="Thioredoxin" evidence="6">
    <location>
        <begin position="39"/>
        <end position="225"/>
    </location>
</feature>
<keyword evidence="4" id="KW-1015">Disulfide bond</keyword>
<keyword evidence="8" id="KW-1185">Reference proteome</keyword>
<accession>A0A1H8CUM3</accession>
<dbReference type="InterPro" id="IPR036249">
    <property type="entry name" value="Thioredoxin-like_sf"/>
</dbReference>